<name>A0A7M5VG77_9CNID</name>
<dbReference type="RefSeq" id="XP_066931589.1">
    <property type="nucleotide sequence ID" value="XM_067075488.1"/>
</dbReference>
<proteinExistence type="predicted"/>
<dbReference type="InterPro" id="IPR000859">
    <property type="entry name" value="CUB_dom"/>
</dbReference>
<keyword evidence="2" id="KW-1015">Disulfide bond</keyword>
<dbReference type="GeneID" id="136819260"/>
<evidence type="ECO:0000313" key="7">
    <source>
        <dbReference type="EnsemblMetazoa" id="CLYHEMP011683.1"/>
    </source>
</evidence>
<keyword evidence="5" id="KW-0732">Signal</keyword>
<feature type="chain" id="PRO_5029870909" description="CUB domain-containing protein" evidence="5">
    <location>
        <begin position="22"/>
        <end position="841"/>
    </location>
</feature>
<evidence type="ECO:0000256" key="2">
    <source>
        <dbReference type="ARBA" id="ARBA00023157"/>
    </source>
</evidence>
<evidence type="ECO:0000256" key="5">
    <source>
        <dbReference type="SAM" id="SignalP"/>
    </source>
</evidence>
<keyword evidence="1" id="KW-0677">Repeat</keyword>
<comment type="caution">
    <text evidence="3">Lacks conserved residue(s) required for the propagation of feature annotation.</text>
</comment>
<sequence>MMGFFKYTTLLVLILLVGVLGQEKGSIVSKKCEYVFRANNQYFTSPGYPEFYPNKAVCRWKIIADEGFHIKLTIINVDIEDSKHCKFDSVTVYDGEGDTAIPIRRLCGTKLPENIQSISNVFTITMETDGYGNGKGFQMKYSIMPECLLVSEGSTGVMESPGYPLGYPDGVSCNFHFPLVEVGKFIHIYFEDFQLEEVQHYECFDHLSLLTLDESGEEKMEGQFCGTALKEKSLCFKTGQLSMKFVTDKMWNTRGFKVSYMISEDECSAKDDISHLIDDTQQTVQLTDLQVLQQLLERELNEASYISSIVNKDEPINAEKSKLTNQHEVSSVKQPIGLQHLSPVPSIELQLQSSQTLVSRQVYLNSSNLHETVKTHAINTNHLLLNQYSKSKSIKEASQVETKSYKSNQIYKTKISKEHETSQYQFTQTPTLELKAISTIGSSYNIQPSKSLYEKQFSTSPSRSIEVLQTSSISSKLEPSSTSYESIKESQTFEQSTFIGSKYSEANQISSSSENDLSSMFIGQTTTNKDEIAESSRHLKASSEILSTKLSMTSQSSIPPTKLRSESNFVTDKITPSISSTSYVYATEIGKSLATKVSSSMTVDSDTISQSKESGNTKTLLANSDSEKVVSTETPAEKYQFSSKITGSQSISITDNEGAQQQTGTPMATETTETLCFAPISSLPASVLLKASHTASVLEAHESKALKMENIRMRCGRYLNFEWRGGRLPLDNLSLKAKEVIGNAFGSKILNTFEVCWPQDGLAGEQEIMNYGNLLTTAKGTKFLLRIQQNHIHLVEITADIVEAYEMKQLMELPTDSNKKESLKEYLRRIPSTVKVSLLFC</sequence>
<evidence type="ECO:0000259" key="6">
    <source>
        <dbReference type="PROSITE" id="PS01180"/>
    </source>
</evidence>
<accession>A0A7M5VG77</accession>
<dbReference type="InterPro" id="IPR035914">
    <property type="entry name" value="Sperma_CUB_dom_sf"/>
</dbReference>
<feature type="domain" description="CUB" evidence="6">
    <location>
        <begin position="147"/>
        <end position="263"/>
    </location>
</feature>
<organism evidence="7 8">
    <name type="scientific">Clytia hemisphaerica</name>
    <dbReference type="NCBI Taxonomy" id="252671"/>
    <lineage>
        <taxon>Eukaryota</taxon>
        <taxon>Metazoa</taxon>
        <taxon>Cnidaria</taxon>
        <taxon>Hydrozoa</taxon>
        <taxon>Hydroidolina</taxon>
        <taxon>Leptothecata</taxon>
        <taxon>Obeliida</taxon>
        <taxon>Clytiidae</taxon>
        <taxon>Clytia</taxon>
    </lineage>
</organism>
<protein>
    <recommendedName>
        <fullName evidence="6">CUB domain-containing protein</fullName>
    </recommendedName>
</protein>
<feature type="compositionally biased region" description="Polar residues" evidence="4">
    <location>
        <begin position="606"/>
        <end position="624"/>
    </location>
</feature>
<dbReference type="Pfam" id="PF00431">
    <property type="entry name" value="CUB"/>
    <property type="match status" value="2"/>
</dbReference>
<feature type="signal peptide" evidence="5">
    <location>
        <begin position="1"/>
        <end position="21"/>
    </location>
</feature>
<dbReference type="AlphaFoldDB" id="A0A7M5VG77"/>
<dbReference type="PROSITE" id="PS01180">
    <property type="entry name" value="CUB"/>
    <property type="match status" value="2"/>
</dbReference>
<evidence type="ECO:0000313" key="8">
    <source>
        <dbReference type="Proteomes" id="UP000594262"/>
    </source>
</evidence>
<dbReference type="OrthoDB" id="5976092at2759"/>
<keyword evidence="8" id="KW-1185">Reference proteome</keyword>
<evidence type="ECO:0000256" key="4">
    <source>
        <dbReference type="SAM" id="MobiDB-lite"/>
    </source>
</evidence>
<reference evidence="7" key="1">
    <citation type="submission" date="2021-01" db="UniProtKB">
        <authorList>
            <consortium name="EnsemblMetazoa"/>
        </authorList>
    </citation>
    <scope>IDENTIFICATION</scope>
</reference>
<dbReference type="SMART" id="SM00042">
    <property type="entry name" value="CUB"/>
    <property type="match status" value="2"/>
</dbReference>
<dbReference type="EnsemblMetazoa" id="CLYHEMT011683.1">
    <property type="protein sequence ID" value="CLYHEMP011683.1"/>
    <property type="gene ID" value="CLYHEMG011683"/>
</dbReference>
<feature type="domain" description="CUB" evidence="6">
    <location>
        <begin position="32"/>
        <end position="144"/>
    </location>
</feature>
<dbReference type="Gene3D" id="2.60.120.290">
    <property type="entry name" value="Spermadhesin, CUB domain"/>
    <property type="match status" value="2"/>
</dbReference>
<evidence type="ECO:0000256" key="1">
    <source>
        <dbReference type="ARBA" id="ARBA00022737"/>
    </source>
</evidence>
<dbReference type="SUPFAM" id="SSF49854">
    <property type="entry name" value="Spermadhesin, CUB domain"/>
    <property type="match status" value="2"/>
</dbReference>
<dbReference type="CDD" id="cd00041">
    <property type="entry name" value="CUB"/>
    <property type="match status" value="2"/>
</dbReference>
<dbReference type="FunFam" id="2.60.120.290:FF:000013">
    <property type="entry name" value="Membrane frizzled-related protein"/>
    <property type="match status" value="1"/>
</dbReference>
<evidence type="ECO:0000256" key="3">
    <source>
        <dbReference type="PROSITE-ProRule" id="PRU00059"/>
    </source>
</evidence>
<feature type="region of interest" description="Disordered" evidence="4">
    <location>
        <begin position="606"/>
        <end position="634"/>
    </location>
</feature>
<dbReference type="Proteomes" id="UP000594262">
    <property type="component" value="Unplaced"/>
</dbReference>
<dbReference type="PANTHER" id="PTHR24251">
    <property type="entry name" value="OVOCHYMASE-RELATED"/>
    <property type="match status" value="1"/>
</dbReference>